<gene>
    <name evidence="2" type="ORF">NDU88_001667</name>
</gene>
<comment type="caution">
    <text evidence="2">The sequence shown here is derived from an EMBL/GenBank/DDBJ whole genome shotgun (WGS) entry which is preliminary data.</text>
</comment>
<dbReference type="Proteomes" id="UP001066276">
    <property type="component" value="Chromosome 11"/>
</dbReference>
<evidence type="ECO:0000313" key="3">
    <source>
        <dbReference type="Proteomes" id="UP001066276"/>
    </source>
</evidence>
<evidence type="ECO:0000256" key="1">
    <source>
        <dbReference type="SAM" id="MobiDB-lite"/>
    </source>
</evidence>
<feature type="region of interest" description="Disordered" evidence="1">
    <location>
        <begin position="137"/>
        <end position="168"/>
    </location>
</feature>
<sequence length="168" mass="18542">MGKPKAANIPVPYSGAIKHKKRLRGKVDGCSNTSSNQFKVIDLLFEEVEAILRSPSITALPSPDTISHRKIPDLFKKRQQMPKMFVEVDLHPPPAIQTLISLPTKSPASCVKCCGNTPLPHTSLLCPSDPRRPQLASTASIRFSDRHRVTPLLRSTGPHKPEKHTSRS</sequence>
<dbReference type="EMBL" id="JANPWB010000015">
    <property type="protein sequence ID" value="KAJ1088510.1"/>
    <property type="molecule type" value="Genomic_DNA"/>
</dbReference>
<evidence type="ECO:0000313" key="2">
    <source>
        <dbReference type="EMBL" id="KAJ1088510.1"/>
    </source>
</evidence>
<protein>
    <submittedName>
        <fullName evidence="2">Uncharacterized protein</fullName>
    </submittedName>
</protein>
<reference evidence="2" key="1">
    <citation type="journal article" date="2022" name="bioRxiv">
        <title>Sequencing and chromosome-scale assembly of the giantPleurodeles waltlgenome.</title>
        <authorList>
            <person name="Brown T."/>
            <person name="Elewa A."/>
            <person name="Iarovenko S."/>
            <person name="Subramanian E."/>
            <person name="Araus A.J."/>
            <person name="Petzold A."/>
            <person name="Susuki M."/>
            <person name="Suzuki K.-i.T."/>
            <person name="Hayashi T."/>
            <person name="Toyoda A."/>
            <person name="Oliveira C."/>
            <person name="Osipova E."/>
            <person name="Leigh N.D."/>
            <person name="Simon A."/>
            <person name="Yun M.H."/>
        </authorList>
    </citation>
    <scope>NUCLEOTIDE SEQUENCE</scope>
    <source>
        <strain evidence="2">20211129_DDA</strain>
        <tissue evidence="2">Liver</tissue>
    </source>
</reference>
<feature type="compositionally biased region" description="Basic and acidic residues" evidence="1">
    <location>
        <begin position="159"/>
        <end position="168"/>
    </location>
</feature>
<keyword evidence="3" id="KW-1185">Reference proteome</keyword>
<proteinExistence type="predicted"/>
<accession>A0AAV7LDG8</accession>
<organism evidence="2 3">
    <name type="scientific">Pleurodeles waltl</name>
    <name type="common">Iberian ribbed newt</name>
    <dbReference type="NCBI Taxonomy" id="8319"/>
    <lineage>
        <taxon>Eukaryota</taxon>
        <taxon>Metazoa</taxon>
        <taxon>Chordata</taxon>
        <taxon>Craniata</taxon>
        <taxon>Vertebrata</taxon>
        <taxon>Euteleostomi</taxon>
        <taxon>Amphibia</taxon>
        <taxon>Batrachia</taxon>
        <taxon>Caudata</taxon>
        <taxon>Salamandroidea</taxon>
        <taxon>Salamandridae</taxon>
        <taxon>Pleurodelinae</taxon>
        <taxon>Pleurodeles</taxon>
    </lineage>
</organism>
<name>A0AAV7LDG8_PLEWA</name>
<dbReference type="AlphaFoldDB" id="A0AAV7LDG8"/>